<evidence type="ECO:0000256" key="6">
    <source>
        <dbReference type="PROSITE-ProRule" id="PRU00042"/>
    </source>
</evidence>
<evidence type="ECO:0000256" key="1">
    <source>
        <dbReference type="ARBA" id="ARBA00022723"/>
    </source>
</evidence>
<dbReference type="InterPro" id="IPR057618">
    <property type="entry name" value="Znf_POGZ/Z280C-D-like"/>
</dbReference>
<dbReference type="Pfam" id="PF03184">
    <property type="entry name" value="DDE_1"/>
    <property type="match status" value="1"/>
</dbReference>
<reference evidence="8" key="2">
    <citation type="submission" date="2025-09" db="UniProtKB">
        <authorList>
            <consortium name="Ensembl"/>
        </authorList>
    </citation>
    <scope>IDENTIFICATION</scope>
</reference>
<dbReference type="PANTHER" id="PTHR24388:SF45">
    <property type="entry name" value="POGO TRANSPOSABLE ELEMENT DERIVED WITH ZNF DOMAIN"/>
    <property type="match status" value="1"/>
</dbReference>
<dbReference type="STRING" id="1676925.ENSPKIP00000009898"/>
<dbReference type="PROSITE" id="PS00028">
    <property type="entry name" value="ZINC_FINGER_C2H2_1"/>
    <property type="match status" value="4"/>
</dbReference>
<keyword evidence="3 6" id="KW-0863">Zinc-finger</keyword>
<feature type="domain" description="C2H2-type" evidence="7">
    <location>
        <begin position="413"/>
        <end position="440"/>
    </location>
</feature>
<evidence type="ECO:0000256" key="5">
    <source>
        <dbReference type="ARBA" id="ARBA00023242"/>
    </source>
</evidence>
<protein>
    <submittedName>
        <fullName evidence="8">Pogo transposable element derived with ZNF domain a</fullName>
    </submittedName>
</protein>
<dbReference type="InterPro" id="IPR004875">
    <property type="entry name" value="DDE_SF_endonuclease_dom"/>
</dbReference>
<keyword evidence="9" id="KW-1185">Reference proteome</keyword>
<dbReference type="GO" id="GO:0008270">
    <property type="term" value="F:zinc ion binding"/>
    <property type="evidence" value="ECO:0007669"/>
    <property type="project" value="UniProtKB-KW"/>
</dbReference>
<evidence type="ECO:0000313" key="9">
    <source>
        <dbReference type="Proteomes" id="UP000261540"/>
    </source>
</evidence>
<evidence type="ECO:0000256" key="4">
    <source>
        <dbReference type="ARBA" id="ARBA00022833"/>
    </source>
</evidence>
<dbReference type="GO" id="GO:0000978">
    <property type="term" value="F:RNA polymerase II cis-regulatory region sequence-specific DNA binding"/>
    <property type="evidence" value="ECO:0007669"/>
    <property type="project" value="TreeGrafter"/>
</dbReference>
<sequence length="1312" mass="145386">MADSDLFMECEEEELEPWQQVNDDVDDEEMNFEESSVDVAPPAGDVAAPSAIVPAPEMPAHTSSSSEGIKSFVTLLPSSATPVSLTCSIVAPSSTSSLVSPVTPQITSGQKLILTRGPGMLGSLTVSQVLQPLQVVSGEGGTIGPAHFISTQGMPVQSVTSATPVGLLLNGQQVTLLPAPGGQFIKQVAVTSQDPSRPVDTPTVPAPIAIHSPTPLTQLPLTASIAAQLLSSPALQQNTALNAGSLIVLKKENDSKAQTILRVINAIGTSTVAQIQTLKSFTSNGGTSINILPAANDGKVALDTSDNKVCPRCGAHFRTVEALRGKMCHCCPELRQGLQTLDTLGSADKQPALPSLTLCQDAMLVPLNSKEAKSGNLDPEGKLVIMVDDFYYGFDAGFGVKSESPCGTRKLKLKCFVCGKKLSSNIRLMNHMKLHVGLEKQGEMDTNCQHCFRRFPTPLQLQHHVDNVHSHYQSTTKCKICELAFDSEPELLQHMKENHKPGEMPYVCQVCEFRSSFYSDVFKHFCERHQDSCYLMCPFCLRIFKTSKHYQNHYFRHLTKNFYYCDKCRLQFLFFRDKAEHKLHHHNTFRKPKQLEGLSPGTKVTIRTYAVQPKVEPGLPGASVSGMELIREVSPQRTKVPSKHVSATGAGKKQIMLKKKMARSIVDIMTNFQEQGSNLNDHNCMECNFSITDFPTHFPSYVSCSLCHYKTCCSRAYANHMIVDHVPRKITKKYLTLFKEDIRLAVLSCSCGFKTEVGDSMAQHQVKHPDHGYSLCSLKDSSRDGFTQKSLRLRRLSSMNNDNQQYLTGEHLHGEQAVVQESAQVISPIPPSSSHPVPSQTSQPSPIVGDIDMEMAPVEDIDLDSEQEMECEPEVKTDFVDSSNKQTSDRTGKGALTVHQLRILLFALCSGVSQAAEHFKTQQSLIWTWLGMKKRQLTPVVLGPMEKEVVDQIVEWVLTRREQQLPVDEENLFQMVRAVGTGYIQISYDWIVDFLLRNKLGLQTTVTLDRPLFREAKWKARNYIKSVHRQIKSKNFPLSDIGSMDELSIYVNRDMLSSPSLATQKSALQLVGTGVPFLDVVLAVLADGTLLPTMVFYSSQAPVRLQDELPQSILLESKVRGFSHDHVLRLWFERVWQKHIESQDGASGMLVMDTFRAHRKAEFVCMLEQAATLPAIIPAGCSCHLHPLEVCVEPVLRDFLQARWNQMVSQGGAAGARAKDLIRLLLTWLAEALECLAGFPKLLQQSFNVASMFPKDSNAPKLSMQKSMVHTLQKALLVDTKSIDDDIETTPHQSIRSLRNTATVTPFRNPIV</sequence>
<dbReference type="Gene3D" id="3.30.160.60">
    <property type="entry name" value="Classic Zinc Finger"/>
    <property type="match status" value="2"/>
</dbReference>
<dbReference type="InterPro" id="IPR013087">
    <property type="entry name" value="Znf_C2H2_type"/>
</dbReference>
<keyword evidence="2" id="KW-0677">Repeat</keyword>
<name>A0A3B3QUU5_9TELE</name>
<dbReference type="Ensembl" id="ENSPKIT00000034011.1">
    <property type="protein sequence ID" value="ENSPKIP00000009898.1"/>
    <property type="gene ID" value="ENSPKIG00000024815.1"/>
</dbReference>
<dbReference type="Proteomes" id="UP000261540">
    <property type="component" value="Unplaced"/>
</dbReference>
<dbReference type="GeneTree" id="ENSGT00940000163854"/>
<evidence type="ECO:0000256" key="3">
    <source>
        <dbReference type="ARBA" id="ARBA00022771"/>
    </source>
</evidence>
<dbReference type="PROSITE" id="PS50157">
    <property type="entry name" value="ZINC_FINGER_C2H2_2"/>
    <property type="match status" value="2"/>
</dbReference>
<dbReference type="Pfam" id="PF25429">
    <property type="entry name" value="zf-POGZ"/>
    <property type="match status" value="1"/>
</dbReference>
<dbReference type="PANTHER" id="PTHR24388">
    <property type="entry name" value="ZINC FINGER PROTEIN"/>
    <property type="match status" value="1"/>
</dbReference>
<feature type="domain" description="C2H2-type" evidence="7">
    <location>
        <begin position="476"/>
        <end position="505"/>
    </location>
</feature>
<evidence type="ECO:0000256" key="2">
    <source>
        <dbReference type="ARBA" id="ARBA00022737"/>
    </source>
</evidence>
<keyword evidence="1" id="KW-0479">Metal-binding</keyword>
<proteinExistence type="predicted"/>
<evidence type="ECO:0000313" key="8">
    <source>
        <dbReference type="Ensembl" id="ENSPKIP00000009898.1"/>
    </source>
</evidence>
<organism evidence="8 9">
    <name type="scientific">Paramormyrops kingsleyae</name>
    <dbReference type="NCBI Taxonomy" id="1676925"/>
    <lineage>
        <taxon>Eukaryota</taxon>
        <taxon>Metazoa</taxon>
        <taxon>Chordata</taxon>
        <taxon>Craniata</taxon>
        <taxon>Vertebrata</taxon>
        <taxon>Euteleostomi</taxon>
        <taxon>Actinopterygii</taxon>
        <taxon>Neopterygii</taxon>
        <taxon>Teleostei</taxon>
        <taxon>Osteoglossocephala</taxon>
        <taxon>Osteoglossomorpha</taxon>
        <taxon>Osteoglossiformes</taxon>
        <taxon>Mormyridae</taxon>
        <taxon>Paramormyrops</taxon>
    </lineage>
</organism>
<evidence type="ECO:0000259" key="7">
    <source>
        <dbReference type="PROSITE" id="PS50157"/>
    </source>
</evidence>
<reference evidence="8" key="1">
    <citation type="submission" date="2025-08" db="UniProtKB">
        <authorList>
            <consortium name="Ensembl"/>
        </authorList>
    </citation>
    <scope>IDENTIFICATION</scope>
</reference>
<keyword evidence="5" id="KW-0539">Nucleus</keyword>
<accession>A0A3B3QUU5</accession>
<dbReference type="InterPro" id="IPR050527">
    <property type="entry name" value="Snail/Krueppel_Znf"/>
</dbReference>
<dbReference type="SMART" id="SM00355">
    <property type="entry name" value="ZnF_C2H2"/>
    <property type="match status" value="8"/>
</dbReference>
<dbReference type="GO" id="GO:0000981">
    <property type="term" value="F:DNA-binding transcription factor activity, RNA polymerase II-specific"/>
    <property type="evidence" value="ECO:0007669"/>
    <property type="project" value="TreeGrafter"/>
</dbReference>
<keyword evidence="4" id="KW-0862">Zinc</keyword>